<comment type="similarity">
    <text evidence="1">Belongs to the sulfatase family.</text>
</comment>
<evidence type="ECO:0000313" key="7">
    <source>
        <dbReference type="EMBL" id="PNY27651.1"/>
    </source>
</evidence>
<gene>
    <name evidence="7" type="ORF">TCAP_02426</name>
</gene>
<dbReference type="InterPro" id="IPR000917">
    <property type="entry name" value="Sulfatase_N"/>
</dbReference>
<dbReference type="GO" id="GO:0008449">
    <property type="term" value="F:N-acetylglucosamine-6-sulfatase activity"/>
    <property type="evidence" value="ECO:0007669"/>
    <property type="project" value="TreeGrafter"/>
</dbReference>
<dbReference type="GO" id="GO:0005539">
    <property type="term" value="F:glycosaminoglycan binding"/>
    <property type="evidence" value="ECO:0007669"/>
    <property type="project" value="TreeGrafter"/>
</dbReference>
<dbReference type="EMBL" id="NRSZ01000370">
    <property type="protein sequence ID" value="PNY27651.1"/>
    <property type="molecule type" value="Genomic_DNA"/>
</dbReference>
<feature type="chain" id="PRO_5014393603" evidence="5">
    <location>
        <begin position="20"/>
        <end position="116"/>
    </location>
</feature>
<dbReference type="PANTHER" id="PTHR43108">
    <property type="entry name" value="N-ACETYLGLUCOSAMINE-6-SULFATASE FAMILY MEMBER"/>
    <property type="match status" value="1"/>
</dbReference>
<dbReference type="AlphaFoldDB" id="A0A2K3QJE2"/>
<keyword evidence="3" id="KW-0378">Hydrolase</keyword>
<dbReference type="InterPro" id="IPR017850">
    <property type="entry name" value="Alkaline_phosphatase_core_sf"/>
</dbReference>
<evidence type="ECO:0000256" key="4">
    <source>
        <dbReference type="ARBA" id="ARBA00023180"/>
    </source>
</evidence>
<evidence type="ECO:0000256" key="3">
    <source>
        <dbReference type="ARBA" id="ARBA00022801"/>
    </source>
</evidence>
<sequence length="116" mass="12508">MASPVFLLAALFLALGAMGGSPEGREYGQKKPNFIFIMTDDQDLHLGSLDYQPVVQEQFVQKGTWFQKHFCTVALCCPSRVSLLTGRAAHNTNVTDVNAVSACPGHRLANGTDNGP</sequence>
<organism evidence="7 8">
    <name type="scientific">Tolypocladium capitatum</name>
    <dbReference type="NCBI Taxonomy" id="45235"/>
    <lineage>
        <taxon>Eukaryota</taxon>
        <taxon>Fungi</taxon>
        <taxon>Dikarya</taxon>
        <taxon>Ascomycota</taxon>
        <taxon>Pezizomycotina</taxon>
        <taxon>Sordariomycetes</taxon>
        <taxon>Hypocreomycetidae</taxon>
        <taxon>Hypocreales</taxon>
        <taxon>Ophiocordycipitaceae</taxon>
        <taxon>Tolypocladium</taxon>
    </lineage>
</organism>
<dbReference type="Gene3D" id="3.40.720.10">
    <property type="entry name" value="Alkaline Phosphatase, subunit A"/>
    <property type="match status" value="1"/>
</dbReference>
<evidence type="ECO:0000259" key="6">
    <source>
        <dbReference type="Pfam" id="PF00884"/>
    </source>
</evidence>
<feature type="domain" description="Sulfatase N-terminal" evidence="6">
    <location>
        <begin position="32"/>
        <end position="102"/>
    </location>
</feature>
<feature type="signal peptide" evidence="5">
    <location>
        <begin position="1"/>
        <end position="19"/>
    </location>
</feature>
<name>A0A2K3QJE2_9HYPO</name>
<dbReference type="PROSITE" id="PS00523">
    <property type="entry name" value="SULFATASE_1"/>
    <property type="match status" value="1"/>
</dbReference>
<keyword evidence="2 5" id="KW-0732">Signal</keyword>
<evidence type="ECO:0000256" key="5">
    <source>
        <dbReference type="SAM" id="SignalP"/>
    </source>
</evidence>
<dbReference type="SUPFAM" id="SSF53649">
    <property type="entry name" value="Alkaline phosphatase-like"/>
    <property type="match status" value="1"/>
</dbReference>
<protein>
    <submittedName>
        <fullName evidence="7">Arylsulfatase</fullName>
    </submittedName>
</protein>
<comment type="caution">
    <text evidence="7">The sequence shown here is derived from an EMBL/GenBank/DDBJ whole genome shotgun (WGS) entry which is preliminary data.</text>
</comment>
<evidence type="ECO:0000256" key="1">
    <source>
        <dbReference type="ARBA" id="ARBA00008779"/>
    </source>
</evidence>
<evidence type="ECO:0000256" key="2">
    <source>
        <dbReference type="ARBA" id="ARBA00022729"/>
    </source>
</evidence>
<evidence type="ECO:0000313" key="8">
    <source>
        <dbReference type="Proteomes" id="UP000236621"/>
    </source>
</evidence>
<keyword evidence="4" id="KW-0325">Glycoprotein</keyword>
<reference evidence="7 8" key="1">
    <citation type="submission" date="2017-08" db="EMBL/GenBank/DDBJ databases">
        <title>Harnessing the power of phylogenomics to disentangle the directionality and signatures of interkingdom host jumping in the parasitic fungal genus Tolypocladium.</title>
        <authorList>
            <person name="Quandt C.A."/>
            <person name="Patterson W."/>
            <person name="Spatafora J.W."/>
        </authorList>
    </citation>
    <scope>NUCLEOTIDE SEQUENCE [LARGE SCALE GENOMIC DNA]</scope>
    <source>
        <strain evidence="7 8">CBS 113982</strain>
    </source>
</reference>
<dbReference type="Pfam" id="PF00884">
    <property type="entry name" value="Sulfatase"/>
    <property type="match status" value="1"/>
</dbReference>
<proteinExistence type="inferred from homology"/>
<dbReference type="InterPro" id="IPR024607">
    <property type="entry name" value="Sulfatase_CS"/>
</dbReference>
<dbReference type="STRING" id="45235.A0A2K3QJE2"/>
<accession>A0A2K3QJE2</accession>
<dbReference type="PANTHER" id="PTHR43108:SF8">
    <property type="entry name" value="SD21168P"/>
    <property type="match status" value="1"/>
</dbReference>
<dbReference type="OrthoDB" id="96314at2759"/>
<keyword evidence="8" id="KW-1185">Reference proteome</keyword>
<dbReference type="Proteomes" id="UP000236621">
    <property type="component" value="Unassembled WGS sequence"/>
</dbReference>